<gene>
    <name evidence="1" type="ORF">R3P38DRAFT_2788941</name>
</gene>
<name>A0AAW0AIK4_9AGAR</name>
<protein>
    <submittedName>
        <fullName evidence="1">Uncharacterized protein</fullName>
    </submittedName>
</protein>
<sequence>MPRRSRRRSPTPTPPKFAPMHAVYRPGTMLRLFSPINLPAVPARDDEGFFGKYYRHIFNDSERARIVDSPLELCAEHEPQYDAGSTPKSLTLQEALTPGERERPTHVWTAKSTSLGDNLLVIRLYDPLYYGDNYHTNRFTQRDQLVAVETEVYTRLELLQGKIIPHFLGVFVAEIPANARYAARYVYYAVVLQWMPGVDVRHIMANNVGRDTCIPHKAAIINSVAKYFWEIVGMGVYLDASCDSNTLMQLEPMAATASFCHSATCPFRHRLYINERFIHPKSISREVALKYTPRIILIDMMCARFLGPREQFLEDGAFDFRLCRKLVLSQWCSEWVFQFQREIKAAFEEVDDSDLLD</sequence>
<reference evidence="1 2" key="1">
    <citation type="journal article" date="2024" name="J Genomics">
        <title>Draft genome sequencing and assembly of Favolaschia claudopus CIRM-BRFM 2984 isolated from oak limbs.</title>
        <authorList>
            <person name="Navarro D."/>
            <person name="Drula E."/>
            <person name="Chaduli D."/>
            <person name="Cazenave R."/>
            <person name="Ahrendt S."/>
            <person name="Wang J."/>
            <person name="Lipzen A."/>
            <person name="Daum C."/>
            <person name="Barry K."/>
            <person name="Grigoriev I.V."/>
            <person name="Favel A."/>
            <person name="Rosso M.N."/>
            <person name="Martin F."/>
        </authorList>
    </citation>
    <scope>NUCLEOTIDE SEQUENCE [LARGE SCALE GENOMIC DNA]</scope>
    <source>
        <strain evidence="1 2">CIRM-BRFM 2984</strain>
    </source>
</reference>
<dbReference type="Proteomes" id="UP001362999">
    <property type="component" value="Unassembled WGS sequence"/>
</dbReference>
<organism evidence="1 2">
    <name type="scientific">Favolaschia claudopus</name>
    <dbReference type="NCBI Taxonomy" id="2862362"/>
    <lineage>
        <taxon>Eukaryota</taxon>
        <taxon>Fungi</taxon>
        <taxon>Dikarya</taxon>
        <taxon>Basidiomycota</taxon>
        <taxon>Agaricomycotina</taxon>
        <taxon>Agaricomycetes</taxon>
        <taxon>Agaricomycetidae</taxon>
        <taxon>Agaricales</taxon>
        <taxon>Marasmiineae</taxon>
        <taxon>Mycenaceae</taxon>
        <taxon>Favolaschia</taxon>
    </lineage>
</organism>
<keyword evidence="2" id="KW-1185">Reference proteome</keyword>
<evidence type="ECO:0000313" key="1">
    <source>
        <dbReference type="EMBL" id="KAK7012961.1"/>
    </source>
</evidence>
<proteinExistence type="predicted"/>
<accession>A0AAW0AIK4</accession>
<comment type="caution">
    <text evidence="1">The sequence shown here is derived from an EMBL/GenBank/DDBJ whole genome shotgun (WGS) entry which is preliminary data.</text>
</comment>
<dbReference type="AlphaFoldDB" id="A0AAW0AIK4"/>
<dbReference type="EMBL" id="JAWWNJ010000061">
    <property type="protein sequence ID" value="KAK7012961.1"/>
    <property type="molecule type" value="Genomic_DNA"/>
</dbReference>
<evidence type="ECO:0000313" key="2">
    <source>
        <dbReference type="Proteomes" id="UP001362999"/>
    </source>
</evidence>